<feature type="transmembrane region" description="Helical" evidence="5">
    <location>
        <begin position="136"/>
        <end position="159"/>
    </location>
</feature>
<feature type="transmembrane region" description="Helical" evidence="5">
    <location>
        <begin position="382"/>
        <end position="399"/>
    </location>
</feature>
<feature type="transmembrane region" description="Helical" evidence="5">
    <location>
        <begin position="73"/>
        <end position="94"/>
    </location>
</feature>
<dbReference type="Proteomes" id="UP000441399">
    <property type="component" value="Unassembled WGS sequence"/>
</dbReference>
<dbReference type="InterPro" id="IPR007016">
    <property type="entry name" value="O-antigen_ligase-rel_domated"/>
</dbReference>
<feature type="transmembrane region" description="Helical" evidence="5">
    <location>
        <begin position="106"/>
        <end position="124"/>
    </location>
</feature>
<feature type="transmembrane region" description="Helical" evidence="5">
    <location>
        <begin position="228"/>
        <end position="247"/>
    </location>
</feature>
<feature type="transmembrane region" description="Helical" evidence="5">
    <location>
        <begin position="20"/>
        <end position="53"/>
    </location>
</feature>
<keyword evidence="3 5" id="KW-1133">Transmembrane helix</keyword>
<accession>A0A5S9PEQ3</accession>
<evidence type="ECO:0000313" key="8">
    <source>
        <dbReference type="Proteomes" id="UP000441399"/>
    </source>
</evidence>
<evidence type="ECO:0000256" key="5">
    <source>
        <dbReference type="SAM" id="Phobius"/>
    </source>
</evidence>
<evidence type="ECO:0000256" key="1">
    <source>
        <dbReference type="ARBA" id="ARBA00004141"/>
    </source>
</evidence>
<feature type="transmembrane region" description="Helical" evidence="5">
    <location>
        <begin position="179"/>
        <end position="197"/>
    </location>
</feature>
<evidence type="ECO:0000256" key="2">
    <source>
        <dbReference type="ARBA" id="ARBA00022692"/>
    </source>
</evidence>
<feature type="transmembrane region" description="Helical" evidence="5">
    <location>
        <begin position="254"/>
        <end position="276"/>
    </location>
</feature>
<feature type="domain" description="O-antigen ligase-related" evidence="6">
    <location>
        <begin position="213"/>
        <end position="359"/>
    </location>
</feature>
<proteinExistence type="predicted"/>
<dbReference type="EMBL" id="CACSIO010000008">
    <property type="protein sequence ID" value="CAA0102130.1"/>
    <property type="molecule type" value="Genomic_DNA"/>
</dbReference>
<protein>
    <recommendedName>
        <fullName evidence="6">O-antigen ligase-related domain-containing protein</fullName>
    </recommendedName>
</protein>
<sequence>MTQPASFQIRFGDKDDAFRALLLCTIFFNFVCGSLFMLLVNSLIQVVFAFGVLIAYRKHQLNLLAGFKQTYPIAFYLLIGWLSWTFLSLCRVLIFDNELKSQIALAIIRQFYFVTAICFVFALIKYMRITGMQYRVLFNTMAAGLIATLTYLILSFHFGPTPQSKFWFLGLPLTGHIRVISSVGGPVMLIGAVYLLMYRNLSTAKALATMSVLIAGWSAIFWTGGRTGMSAAILATLVLMVCSIVFQRHTIKRVPALVFCIICGFFIADQLSVFSWNGLGRTVNTIKAVSEAPESIAAQSTGRAHMWEVSLKAAIDNPIFGLGPSGYVFIPERPFGTDPHNFLIQFLVEWGFPGTLMIIALMLHALIHGLRQLPAAFKTYDLTYISGASVVLVLSLYGITGSSYFHLQPLLYLLIGYSIFPYSRPKGA</sequence>
<dbReference type="PANTHER" id="PTHR37422:SF13">
    <property type="entry name" value="LIPOPOLYSACCHARIDE BIOSYNTHESIS PROTEIN PA4999-RELATED"/>
    <property type="match status" value="1"/>
</dbReference>
<name>A0A5S9PEQ3_9GAMM</name>
<dbReference type="PANTHER" id="PTHR37422">
    <property type="entry name" value="TEICHURONIC ACID BIOSYNTHESIS PROTEIN TUAE"/>
    <property type="match status" value="1"/>
</dbReference>
<evidence type="ECO:0000313" key="7">
    <source>
        <dbReference type="EMBL" id="CAA0102130.1"/>
    </source>
</evidence>
<comment type="subcellular location">
    <subcellularLocation>
        <location evidence="1">Membrane</location>
        <topology evidence="1">Multi-pass membrane protein</topology>
    </subcellularLocation>
</comment>
<dbReference type="OrthoDB" id="6988156at2"/>
<feature type="transmembrane region" description="Helical" evidence="5">
    <location>
        <begin position="204"/>
        <end position="222"/>
    </location>
</feature>
<keyword evidence="8" id="KW-1185">Reference proteome</keyword>
<organism evidence="7 8">
    <name type="scientific">BD1-7 clade bacterium</name>
    <dbReference type="NCBI Taxonomy" id="2029982"/>
    <lineage>
        <taxon>Bacteria</taxon>
        <taxon>Pseudomonadati</taxon>
        <taxon>Pseudomonadota</taxon>
        <taxon>Gammaproteobacteria</taxon>
        <taxon>Cellvibrionales</taxon>
        <taxon>Spongiibacteraceae</taxon>
        <taxon>BD1-7 clade</taxon>
    </lineage>
</organism>
<dbReference type="GO" id="GO:0016020">
    <property type="term" value="C:membrane"/>
    <property type="evidence" value="ECO:0007669"/>
    <property type="project" value="UniProtKB-SubCell"/>
</dbReference>
<reference evidence="7 8" key="1">
    <citation type="submission" date="2019-11" db="EMBL/GenBank/DDBJ databases">
        <authorList>
            <person name="Holert J."/>
        </authorList>
    </citation>
    <scope>NUCLEOTIDE SEQUENCE [LARGE SCALE GENOMIC DNA]</scope>
    <source>
        <strain evidence="7">SB11_3</strain>
    </source>
</reference>
<dbReference type="Pfam" id="PF04932">
    <property type="entry name" value="Wzy_C"/>
    <property type="match status" value="1"/>
</dbReference>
<keyword evidence="4 5" id="KW-0472">Membrane</keyword>
<gene>
    <name evidence="7" type="ORF">OPDIPICF_04432</name>
</gene>
<evidence type="ECO:0000256" key="3">
    <source>
        <dbReference type="ARBA" id="ARBA00022989"/>
    </source>
</evidence>
<evidence type="ECO:0000256" key="4">
    <source>
        <dbReference type="ARBA" id="ARBA00023136"/>
    </source>
</evidence>
<dbReference type="AlphaFoldDB" id="A0A5S9PEQ3"/>
<feature type="transmembrane region" description="Helical" evidence="5">
    <location>
        <begin position="350"/>
        <end position="370"/>
    </location>
</feature>
<dbReference type="InterPro" id="IPR051533">
    <property type="entry name" value="WaaL-like"/>
</dbReference>
<evidence type="ECO:0000259" key="6">
    <source>
        <dbReference type="Pfam" id="PF04932"/>
    </source>
</evidence>
<keyword evidence="2 5" id="KW-0812">Transmembrane</keyword>